<dbReference type="InterPro" id="IPR051044">
    <property type="entry name" value="MAG_DAG_Lipase"/>
</dbReference>
<dbReference type="KEGG" id="sbk:SHEWBE_0665"/>
<sequence>MSIAVESQINDQVNVQTKPLSSELMLNTHEQVAFWDKVTESDINTDDNISLAYMYIEHSGSARAIVISSGRIESYLKYKELIFDLYHQGYSVFALDHRGQGLSARTTSNPHHGHIDKFSTYVDDFAFFIDTVVAPKRYQELFLVGHSMGGAIGTLYMDKYPDTFTAAVFSAPMYGIKLPVSSRFIRWLANKLDTKNGAEPNYVLGGKDYHDDEFANNDLTKSQARYEDYRKLYQQRPELQLGSPTNHWLVESIDAGAKTIKAAKATKTPMLILQADEDMVVDNFAQYHAVGGLCELINIPDARHEIFMEMDESRNFAIDKLLKFLASHHCH</sequence>
<gene>
    <name evidence="2" type="ORF">SHEWBE_0665</name>
</gene>
<evidence type="ECO:0000259" key="1">
    <source>
        <dbReference type="Pfam" id="PF12146"/>
    </source>
</evidence>
<evidence type="ECO:0000313" key="3">
    <source>
        <dbReference type="Proteomes" id="UP000250123"/>
    </source>
</evidence>
<dbReference type="PANTHER" id="PTHR11614">
    <property type="entry name" value="PHOSPHOLIPASE-RELATED"/>
    <property type="match status" value="1"/>
</dbReference>
<dbReference type="OrthoDB" id="9788260at2"/>
<dbReference type="SUPFAM" id="SSF53474">
    <property type="entry name" value="alpha/beta-Hydrolases"/>
    <property type="match status" value="1"/>
</dbReference>
<dbReference type="Gene3D" id="3.40.50.1820">
    <property type="entry name" value="alpha/beta hydrolase"/>
    <property type="match status" value="1"/>
</dbReference>
<dbReference type="EMBL" id="LS483452">
    <property type="protein sequence ID" value="SQH74642.1"/>
    <property type="molecule type" value="Genomic_DNA"/>
</dbReference>
<dbReference type="AlphaFoldDB" id="A0A330LXA4"/>
<feature type="domain" description="Serine aminopeptidase S33" evidence="1">
    <location>
        <begin position="63"/>
        <end position="310"/>
    </location>
</feature>
<evidence type="ECO:0000313" key="2">
    <source>
        <dbReference type="EMBL" id="SQH74642.1"/>
    </source>
</evidence>
<organism evidence="2 3">
    <name type="scientific">Shewanella benthica</name>
    <dbReference type="NCBI Taxonomy" id="43661"/>
    <lineage>
        <taxon>Bacteria</taxon>
        <taxon>Pseudomonadati</taxon>
        <taxon>Pseudomonadota</taxon>
        <taxon>Gammaproteobacteria</taxon>
        <taxon>Alteromonadales</taxon>
        <taxon>Shewanellaceae</taxon>
        <taxon>Shewanella</taxon>
    </lineage>
</organism>
<protein>
    <submittedName>
        <fullName evidence="2">Putative Lysophospholipase L2 pldB</fullName>
    </submittedName>
</protein>
<dbReference type="InterPro" id="IPR029058">
    <property type="entry name" value="AB_hydrolase_fold"/>
</dbReference>
<proteinExistence type="predicted"/>
<dbReference type="Pfam" id="PF12146">
    <property type="entry name" value="Hydrolase_4"/>
    <property type="match status" value="1"/>
</dbReference>
<reference evidence="3" key="1">
    <citation type="submission" date="2018-06" db="EMBL/GenBank/DDBJ databases">
        <authorList>
            <person name="Cea G.-C."/>
            <person name="William W."/>
        </authorList>
    </citation>
    <scope>NUCLEOTIDE SEQUENCE [LARGE SCALE GENOMIC DNA]</scope>
    <source>
        <strain evidence="3">DB21MT-2</strain>
    </source>
</reference>
<dbReference type="InterPro" id="IPR022742">
    <property type="entry name" value="Hydrolase_4"/>
</dbReference>
<name>A0A330LXA4_9GAMM</name>
<dbReference type="RefSeq" id="WP_112351440.1">
    <property type="nucleotide sequence ID" value="NZ_LS483452.1"/>
</dbReference>
<dbReference type="Proteomes" id="UP000250123">
    <property type="component" value="Chromosome SHEWBE"/>
</dbReference>
<accession>A0A330LXA4</accession>